<dbReference type="OrthoDB" id="2611327at2759"/>
<dbReference type="CDD" id="cd00882">
    <property type="entry name" value="Ras_like_GTPase"/>
    <property type="match status" value="1"/>
</dbReference>
<dbReference type="InterPro" id="IPR027417">
    <property type="entry name" value="P-loop_NTPase"/>
</dbReference>
<evidence type="ECO:0000313" key="2">
    <source>
        <dbReference type="EMBL" id="OMJ65443.1"/>
    </source>
</evidence>
<dbReference type="Proteomes" id="UP000187209">
    <property type="component" value="Unassembled WGS sequence"/>
</dbReference>
<dbReference type="SUPFAM" id="SSF52540">
    <property type="entry name" value="P-loop containing nucleoside triphosphate hydrolases"/>
    <property type="match status" value="1"/>
</dbReference>
<feature type="coiled-coil region" evidence="1">
    <location>
        <begin position="401"/>
        <end position="428"/>
    </location>
</feature>
<dbReference type="EMBL" id="MPUH01002137">
    <property type="protein sequence ID" value="OMJ65443.1"/>
    <property type="molecule type" value="Genomic_DNA"/>
</dbReference>
<proteinExistence type="predicted"/>
<evidence type="ECO:0000313" key="3">
    <source>
        <dbReference type="Proteomes" id="UP000187209"/>
    </source>
</evidence>
<accession>A0A1R2ALM8</accession>
<keyword evidence="1" id="KW-0175">Coiled coil</keyword>
<evidence type="ECO:0000256" key="1">
    <source>
        <dbReference type="SAM" id="Coils"/>
    </source>
</evidence>
<sequence>MISARAVLPRLNDILPYDYCILVLGGTGCGKSTFINTFINAILNREPQNLIIAVESKTYQQLHPNFIIESEAEDLTSKLSHTKAVHYYKLSSELTHNKTILLVDTPGLGAPEGIKMDDNFIEQIIYAAQTIPKINAIIVIEKSTTNRQTALVEYCLYRISEVIPNEFESKVILGITFHAGPSDFNKSWFAFNIQMTAKFNNLCFSYDNNDYESKPKKLENSIKEWNRSKKKVTKIIEKVFEMNSLETTIYSELFIYHNEIMKAISNFTVVLGNIDNVVESIMNPSKRIKRTNVIKWEKTSYHNTICVIHNTLCHEKCHLNFTAENNSQYFKNCYCMKIKCKCLSKTVCQCRSLIKKCKRCNCGSEQHVHRHEKPIFIEEPLEDCLKDLSISSTSKDPKKILLKLNKKKNEIHKELMAYENKMLEISKNYKLSKYFNLALNHLELKVSSGNSLGQKDDFSKQIKLYKNLSKIEETKISK</sequence>
<dbReference type="PANTHER" id="PTHR32046">
    <property type="entry name" value="G DOMAIN-CONTAINING PROTEIN"/>
    <property type="match status" value="1"/>
</dbReference>
<protein>
    <submittedName>
        <fullName evidence="2">Uncharacterized protein</fullName>
    </submittedName>
</protein>
<comment type="caution">
    <text evidence="2">The sequence shown here is derived from an EMBL/GenBank/DDBJ whole genome shotgun (WGS) entry which is preliminary data.</text>
</comment>
<dbReference type="PROSITE" id="PS51257">
    <property type="entry name" value="PROKAR_LIPOPROTEIN"/>
    <property type="match status" value="1"/>
</dbReference>
<name>A0A1R2ALM8_9CILI</name>
<reference evidence="2 3" key="1">
    <citation type="submission" date="2016-11" db="EMBL/GenBank/DDBJ databases">
        <title>The macronuclear genome of Stentor coeruleus: a giant cell with tiny introns.</title>
        <authorList>
            <person name="Slabodnick M."/>
            <person name="Ruby J.G."/>
            <person name="Reiff S.B."/>
            <person name="Swart E.C."/>
            <person name="Gosai S."/>
            <person name="Prabakaran S."/>
            <person name="Witkowska E."/>
            <person name="Larue G.E."/>
            <person name="Fisher S."/>
            <person name="Freeman R.M."/>
            <person name="Gunawardena J."/>
            <person name="Chu W."/>
            <person name="Stover N.A."/>
            <person name="Gregory B.D."/>
            <person name="Nowacki M."/>
            <person name="Derisi J."/>
            <person name="Roy S.W."/>
            <person name="Marshall W.F."/>
            <person name="Sood P."/>
        </authorList>
    </citation>
    <scope>NUCLEOTIDE SEQUENCE [LARGE SCALE GENOMIC DNA]</scope>
    <source>
        <strain evidence="2">WM001</strain>
    </source>
</reference>
<gene>
    <name evidence="2" type="ORF">SteCoe_38210</name>
</gene>
<dbReference type="Gene3D" id="3.40.50.300">
    <property type="entry name" value="P-loop containing nucleotide triphosphate hydrolases"/>
    <property type="match status" value="1"/>
</dbReference>
<dbReference type="PANTHER" id="PTHR32046:SF12">
    <property type="entry name" value="AIG1-TYPE G DOMAIN-CONTAINING PROTEIN"/>
    <property type="match status" value="1"/>
</dbReference>
<dbReference type="AlphaFoldDB" id="A0A1R2ALM8"/>
<organism evidence="2 3">
    <name type="scientific">Stentor coeruleus</name>
    <dbReference type="NCBI Taxonomy" id="5963"/>
    <lineage>
        <taxon>Eukaryota</taxon>
        <taxon>Sar</taxon>
        <taxon>Alveolata</taxon>
        <taxon>Ciliophora</taxon>
        <taxon>Postciliodesmatophora</taxon>
        <taxon>Heterotrichea</taxon>
        <taxon>Heterotrichida</taxon>
        <taxon>Stentoridae</taxon>
        <taxon>Stentor</taxon>
    </lineage>
</organism>
<keyword evidence="3" id="KW-1185">Reference proteome</keyword>